<proteinExistence type="inferred from homology"/>
<evidence type="ECO:0000256" key="14">
    <source>
        <dbReference type="ARBA" id="ARBA00049255"/>
    </source>
</evidence>
<evidence type="ECO:0000256" key="4">
    <source>
        <dbReference type="ARBA" id="ARBA00022490"/>
    </source>
</evidence>
<evidence type="ECO:0000256" key="15">
    <source>
        <dbReference type="HAMAP-Rule" id="MF_00283"/>
    </source>
</evidence>
<feature type="domain" description="FDX-ACB" evidence="18">
    <location>
        <begin position="728"/>
        <end position="823"/>
    </location>
</feature>
<evidence type="ECO:0000313" key="20">
    <source>
        <dbReference type="EMBL" id="SLM28843.1"/>
    </source>
</evidence>
<evidence type="ECO:0000256" key="6">
    <source>
        <dbReference type="ARBA" id="ARBA00022598"/>
    </source>
</evidence>
<dbReference type="InterPro" id="IPR009061">
    <property type="entry name" value="DNA-bd_dom_put_sf"/>
</dbReference>
<evidence type="ECO:0000256" key="3">
    <source>
        <dbReference type="ARBA" id="ARBA00011209"/>
    </source>
</evidence>
<feature type="binding site" evidence="15">
    <location>
        <position position="480"/>
    </location>
    <ligand>
        <name>Mg(2+)</name>
        <dbReference type="ChEBI" id="CHEBI:18420"/>
        <note>shared with alpha subunit</note>
    </ligand>
</feature>
<dbReference type="InterPro" id="IPR004532">
    <property type="entry name" value="Phe-tRNA-ligase_IIc_bsu_bact"/>
</dbReference>
<evidence type="ECO:0000313" key="21">
    <source>
        <dbReference type="Proteomes" id="UP000191931"/>
    </source>
</evidence>
<dbReference type="SMART" id="SM00873">
    <property type="entry name" value="B3_4"/>
    <property type="match status" value="1"/>
</dbReference>
<evidence type="ECO:0000256" key="16">
    <source>
        <dbReference type="PROSITE-ProRule" id="PRU00209"/>
    </source>
</evidence>
<dbReference type="Pfam" id="PF03483">
    <property type="entry name" value="B3_4"/>
    <property type="match status" value="1"/>
</dbReference>
<dbReference type="PROSITE" id="PS50886">
    <property type="entry name" value="TRBD"/>
    <property type="match status" value="1"/>
</dbReference>
<organism evidence="20 21">
    <name type="scientific">Desulfamplus magnetovallimortis</name>
    <dbReference type="NCBI Taxonomy" id="1246637"/>
    <lineage>
        <taxon>Bacteria</taxon>
        <taxon>Pseudomonadati</taxon>
        <taxon>Thermodesulfobacteriota</taxon>
        <taxon>Desulfobacteria</taxon>
        <taxon>Desulfobacterales</taxon>
        <taxon>Desulfobacteraceae</taxon>
        <taxon>Desulfamplus</taxon>
    </lineage>
</organism>
<evidence type="ECO:0000259" key="17">
    <source>
        <dbReference type="PROSITE" id="PS50886"/>
    </source>
</evidence>
<dbReference type="HAMAP" id="MF_00283">
    <property type="entry name" value="Phe_tRNA_synth_beta1"/>
    <property type="match status" value="1"/>
</dbReference>
<dbReference type="SUPFAM" id="SSF55681">
    <property type="entry name" value="Class II aaRS and biotin synthetases"/>
    <property type="match status" value="1"/>
</dbReference>
<dbReference type="Gene3D" id="3.30.56.10">
    <property type="match status" value="2"/>
</dbReference>
<comment type="subcellular location">
    <subcellularLocation>
        <location evidence="1 15">Cytoplasm</location>
    </subcellularLocation>
</comment>
<dbReference type="GO" id="GO:0006432">
    <property type="term" value="P:phenylalanyl-tRNA aminoacylation"/>
    <property type="evidence" value="ECO:0007669"/>
    <property type="project" value="UniProtKB-UniRule"/>
</dbReference>
<feature type="binding site" evidence="15">
    <location>
        <position position="477"/>
    </location>
    <ligand>
        <name>Mg(2+)</name>
        <dbReference type="ChEBI" id="CHEBI:18420"/>
        <note>shared with alpha subunit</note>
    </ligand>
</feature>
<dbReference type="FunFam" id="3.50.40.10:FF:000001">
    <property type="entry name" value="Phenylalanine--tRNA ligase beta subunit"/>
    <property type="match status" value="1"/>
</dbReference>
<keyword evidence="8 15" id="KW-0547">Nucleotide-binding</keyword>
<dbReference type="GO" id="GO:0005524">
    <property type="term" value="F:ATP binding"/>
    <property type="evidence" value="ECO:0007669"/>
    <property type="project" value="UniProtKB-UniRule"/>
</dbReference>
<feature type="domain" description="TRNA-binding" evidence="17">
    <location>
        <begin position="39"/>
        <end position="148"/>
    </location>
</feature>
<dbReference type="InterPro" id="IPR005146">
    <property type="entry name" value="B3/B4_tRNA-bd"/>
</dbReference>
<evidence type="ECO:0000256" key="12">
    <source>
        <dbReference type="ARBA" id="ARBA00022917"/>
    </source>
</evidence>
<dbReference type="InterPro" id="IPR045864">
    <property type="entry name" value="aa-tRNA-synth_II/BPL/LPL"/>
</dbReference>
<dbReference type="PROSITE" id="PS51483">
    <property type="entry name" value="B5"/>
    <property type="match status" value="1"/>
</dbReference>
<dbReference type="Pfam" id="PF03147">
    <property type="entry name" value="FDX-ACB"/>
    <property type="match status" value="1"/>
</dbReference>
<keyword evidence="21" id="KW-1185">Reference proteome</keyword>
<sequence length="824" mass="90491">MKVTISWLKDFTSADYTPAEMAERLTMAGLEVDSVSDRYAYLDNILVARVVQVEQHPDADKLSCCKVDVGGDKLLSIVCGAPNVREGLVVPCAMIGSALPGEILIKKSKLRGQISEGMLCSGAELNLDVSHSGIMELDPSFVPGTPLAEALGFSDHVLEVDLTPNRPDCLSVIGIAREVAAFSNPPAKLELPVSVMPEDNPSVASIHDNIAVDILDSDLCSRYTAGMLVDVKVGPSPFWLQDRLVAVGMTPINNIVDVTNYVMMETGQPLHAFDYDNIAGGRIEVRRAGADTTFKTLDGKDHALEPDMLMICDGQRPVGIAGVMGGENSEILPGTTRVLVESACFNPVSIRRTAKRSGINTDASHRFERGVDPEATMNVLKRAMLLMAEVSKATILNGLVDEHPVKHEPVKIDLAPCALNQRLGTDIGTGDMVTLLEAVGFQVNSSDSAKALDKSDCEEHLTVKVPSFRVDVSRPEDLSEEVARLWGYNRIETRFPDVPVRAKGPSLKIVMREEIRDIMTGMGFSEALNYSFNSASACDFMSLDADDKRRSVETILNPISEELSVMRTTLLPCLFDNMRRNNSQQIDTLKLFEVGKTFLATSKGSQPLENEMLAALWTGERTGISWHTKRSQCDFYDIKGVVESLFRAVGINGVSFEVADSAAYPYYRRGYAATMHYKGKLLGSIGEVNDDVLKNFSLRQAAFVFELDLDMMLSFYSHNTMGTTDPLPKFPSLSRDLTLILDTSVESGSVLADIEAFKQEQPLLEDVFIFDLYEGAPLAKGKKSLSLRVVYRSMEKTLKEKMVKNIHGDISRRIIEKYAAELPS</sequence>
<dbReference type="EMBL" id="FWEV01000070">
    <property type="protein sequence ID" value="SLM28843.1"/>
    <property type="molecule type" value="Genomic_DNA"/>
</dbReference>
<accession>A0A1W1H8R7</accession>
<dbReference type="PROSITE" id="PS51447">
    <property type="entry name" value="FDX_ACB"/>
    <property type="match status" value="1"/>
</dbReference>
<evidence type="ECO:0000259" key="18">
    <source>
        <dbReference type="PROSITE" id="PS51447"/>
    </source>
</evidence>
<evidence type="ECO:0000256" key="2">
    <source>
        <dbReference type="ARBA" id="ARBA00008653"/>
    </source>
</evidence>
<evidence type="ECO:0000256" key="5">
    <source>
        <dbReference type="ARBA" id="ARBA00022555"/>
    </source>
</evidence>
<keyword evidence="4 15" id="KW-0963">Cytoplasm</keyword>
<dbReference type="SUPFAM" id="SSF54991">
    <property type="entry name" value="Anticodon-binding domain of PheRS"/>
    <property type="match status" value="1"/>
</dbReference>
<dbReference type="RefSeq" id="WP_080805315.1">
    <property type="nucleotide sequence ID" value="NZ_LT828550.1"/>
</dbReference>
<dbReference type="GO" id="GO:0009328">
    <property type="term" value="C:phenylalanine-tRNA ligase complex"/>
    <property type="evidence" value="ECO:0007669"/>
    <property type="project" value="TreeGrafter"/>
</dbReference>
<dbReference type="Pfam" id="PF17759">
    <property type="entry name" value="tRNA_synthFbeta"/>
    <property type="match status" value="1"/>
</dbReference>
<dbReference type="STRING" id="1246637.MTBBW1_1610005"/>
<protein>
    <recommendedName>
        <fullName evidence="15">Phenylalanine--tRNA ligase beta subunit</fullName>
        <ecNumber evidence="15">6.1.1.20</ecNumber>
    </recommendedName>
    <alternativeName>
        <fullName evidence="15">Phenylalanyl-tRNA synthetase beta subunit</fullName>
        <shortName evidence="15">PheRS</shortName>
    </alternativeName>
</protein>
<keyword evidence="13 15" id="KW-0030">Aminoacyl-tRNA synthetase</keyword>
<feature type="domain" description="B5" evidence="19">
    <location>
        <begin position="407"/>
        <end position="493"/>
    </location>
</feature>
<keyword evidence="6 15" id="KW-0436">Ligase</keyword>
<dbReference type="NCBIfam" id="NF045760">
    <property type="entry name" value="YtpR"/>
    <property type="match status" value="1"/>
</dbReference>
<keyword evidence="11 16" id="KW-0694">RNA-binding</keyword>
<dbReference type="OrthoDB" id="9805455at2"/>
<evidence type="ECO:0000256" key="13">
    <source>
        <dbReference type="ARBA" id="ARBA00023146"/>
    </source>
</evidence>
<dbReference type="InterPro" id="IPR020825">
    <property type="entry name" value="Phe-tRNA_synthase-like_B3/B4"/>
</dbReference>
<dbReference type="Pfam" id="PF01588">
    <property type="entry name" value="tRNA_bind"/>
    <property type="match status" value="1"/>
</dbReference>
<keyword evidence="7 15" id="KW-0479">Metal-binding</keyword>
<dbReference type="CDD" id="cd00769">
    <property type="entry name" value="PheRS_beta_core"/>
    <property type="match status" value="1"/>
</dbReference>
<dbReference type="SUPFAM" id="SSF50249">
    <property type="entry name" value="Nucleic acid-binding proteins"/>
    <property type="match status" value="1"/>
</dbReference>
<dbReference type="Pfam" id="PF03484">
    <property type="entry name" value="B5"/>
    <property type="match status" value="1"/>
</dbReference>
<comment type="cofactor">
    <cofactor evidence="15">
        <name>Mg(2+)</name>
        <dbReference type="ChEBI" id="CHEBI:18420"/>
    </cofactor>
    <text evidence="15">Binds 2 magnesium ions per tetramer.</text>
</comment>
<dbReference type="SUPFAM" id="SSF56037">
    <property type="entry name" value="PheT/TilS domain"/>
    <property type="match status" value="1"/>
</dbReference>
<comment type="subunit">
    <text evidence="3 15">Tetramer of two alpha and two beta subunits.</text>
</comment>
<dbReference type="FunFam" id="2.40.50.140:FF:000045">
    <property type="entry name" value="Phenylalanine--tRNA ligase beta subunit"/>
    <property type="match status" value="1"/>
</dbReference>
<dbReference type="PANTHER" id="PTHR10947:SF0">
    <property type="entry name" value="PHENYLALANINE--TRNA LIGASE BETA SUBUNIT"/>
    <property type="match status" value="1"/>
</dbReference>
<evidence type="ECO:0000259" key="19">
    <source>
        <dbReference type="PROSITE" id="PS51483"/>
    </source>
</evidence>
<dbReference type="InterPro" id="IPR005121">
    <property type="entry name" value="Fdx_antiC-bd"/>
</dbReference>
<dbReference type="InterPro" id="IPR005147">
    <property type="entry name" value="tRNA_synthase_B5-dom"/>
</dbReference>
<feature type="binding site" evidence="15">
    <location>
        <position position="481"/>
    </location>
    <ligand>
        <name>Mg(2+)</name>
        <dbReference type="ChEBI" id="CHEBI:18420"/>
        <note>shared with alpha subunit</note>
    </ligand>
</feature>
<keyword evidence="9 15" id="KW-0067">ATP-binding</keyword>
<dbReference type="SMART" id="SM00896">
    <property type="entry name" value="FDX-ACB"/>
    <property type="match status" value="1"/>
</dbReference>
<dbReference type="PANTHER" id="PTHR10947">
    <property type="entry name" value="PHENYLALANYL-TRNA SYNTHETASE BETA CHAIN AND LEUCINE-RICH REPEAT-CONTAINING PROTEIN 47"/>
    <property type="match status" value="1"/>
</dbReference>
<dbReference type="GO" id="GO:0000287">
    <property type="term" value="F:magnesium ion binding"/>
    <property type="evidence" value="ECO:0007669"/>
    <property type="project" value="UniProtKB-UniRule"/>
</dbReference>
<keyword evidence="5 16" id="KW-0820">tRNA-binding</keyword>
<dbReference type="CDD" id="cd02796">
    <property type="entry name" value="tRNA_bind_bactPheRS"/>
    <property type="match status" value="1"/>
</dbReference>
<dbReference type="GO" id="GO:0004826">
    <property type="term" value="F:phenylalanine-tRNA ligase activity"/>
    <property type="evidence" value="ECO:0007669"/>
    <property type="project" value="UniProtKB-UniRule"/>
</dbReference>
<dbReference type="InterPro" id="IPR041616">
    <property type="entry name" value="PheRS_beta_core"/>
</dbReference>
<dbReference type="SUPFAM" id="SSF46955">
    <property type="entry name" value="Putative DNA-binding domain"/>
    <property type="match status" value="1"/>
</dbReference>
<dbReference type="Proteomes" id="UP000191931">
    <property type="component" value="Unassembled WGS sequence"/>
</dbReference>
<gene>
    <name evidence="15 20" type="primary">pheT</name>
    <name evidence="20" type="ORF">MTBBW1_1610005</name>
</gene>
<dbReference type="InterPro" id="IPR002547">
    <property type="entry name" value="tRNA-bd_dom"/>
</dbReference>
<evidence type="ECO:0000256" key="7">
    <source>
        <dbReference type="ARBA" id="ARBA00022723"/>
    </source>
</evidence>
<dbReference type="Gene3D" id="3.30.70.380">
    <property type="entry name" value="Ferrodoxin-fold anticodon-binding domain"/>
    <property type="match status" value="1"/>
</dbReference>
<dbReference type="InterPro" id="IPR036690">
    <property type="entry name" value="Fdx_antiC-bd_sf"/>
</dbReference>
<dbReference type="AlphaFoldDB" id="A0A1W1H8R7"/>
<comment type="similarity">
    <text evidence="2 15">Belongs to the phenylalanyl-tRNA synthetase beta subunit family. Type 1 subfamily.</text>
</comment>
<feature type="binding site" evidence="15">
    <location>
        <position position="471"/>
    </location>
    <ligand>
        <name>Mg(2+)</name>
        <dbReference type="ChEBI" id="CHEBI:18420"/>
        <note>shared with alpha subunit</note>
    </ligand>
</feature>
<dbReference type="NCBIfam" id="TIGR00472">
    <property type="entry name" value="pheT_bact"/>
    <property type="match status" value="1"/>
</dbReference>
<dbReference type="Gene3D" id="3.50.40.10">
    <property type="entry name" value="Phenylalanyl-trna Synthetase, Chain B, domain 3"/>
    <property type="match status" value="1"/>
</dbReference>
<evidence type="ECO:0000256" key="10">
    <source>
        <dbReference type="ARBA" id="ARBA00022842"/>
    </source>
</evidence>
<dbReference type="InterPro" id="IPR045060">
    <property type="entry name" value="Phe-tRNA-ligase_IIc_bsu"/>
</dbReference>
<dbReference type="InterPro" id="IPR033714">
    <property type="entry name" value="tRNA_bind_bactPheRS"/>
</dbReference>
<dbReference type="InterPro" id="IPR012340">
    <property type="entry name" value="NA-bd_OB-fold"/>
</dbReference>
<dbReference type="EC" id="6.1.1.20" evidence="15"/>
<evidence type="ECO:0000256" key="8">
    <source>
        <dbReference type="ARBA" id="ARBA00022741"/>
    </source>
</evidence>
<dbReference type="GO" id="GO:0000049">
    <property type="term" value="F:tRNA binding"/>
    <property type="evidence" value="ECO:0007669"/>
    <property type="project" value="UniProtKB-UniRule"/>
</dbReference>
<dbReference type="Gene3D" id="2.40.50.140">
    <property type="entry name" value="Nucleic acid-binding proteins"/>
    <property type="match status" value="1"/>
</dbReference>
<reference evidence="20 21" key="1">
    <citation type="submission" date="2017-03" db="EMBL/GenBank/DDBJ databases">
        <authorList>
            <person name="Afonso C.L."/>
            <person name="Miller P.J."/>
            <person name="Scott M.A."/>
            <person name="Spackman E."/>
            <person name="Goraichik I."/>
            <person name="Dimitrov K.M."/>
            <person name="Suarez D.L."/>
            <person name="Swayne D.E."/>
        </authorList>
    </citation>
    <scope>NUCLEOTIDE SEQUENCE [LARGE SCALE GENOMIC DNA]</scope>
    <source>
        <strain evidence="20">PRJEB14757</strain>
    </source>
</reference>
<evidence type="ECO:0000256" key="11">
    <source>
        <dbReference type="ARBA" id="ARBA00022884"/>
    </source>
</evidence>
<evidence type="ECO:0000256" key="1">
    <source>
        <dbReference type="ARBA" id="ARBA00004496"/>
    </source>
</evidence>
<evidence type="ECO:0000256" key="9">
    <source>
        <dbReference type="ARBA" id="ARBA00022840"/>
    </source>
</evidence>
<keyword evidence="10 15" id="KW-0460">Magnesium</keyword>
<dbReference type="SMART" id="SM00874">
    <property type="entry name" value="B5"/>
    <property type="match status" value="1"/>
</dbReference>
<dbReference type="Gene3D" id="3.30.930.10">
    <property type="entry name" value="Bira Bifunctional Protein, Domain 2"/>
    <property type="match status" value="1"/>
</dbReference>
<keyword evidence="12 15" id="KW-0648">Protein biosynthesis</keyword>
<comment type="catalytic activity">
    <reaction evidence="14 15">
        <text>tRNA(Phe) + L-phenylalanine + ATP = L-phenylalanyl-tRNA(Phe) + AMP + diphosphate + H(+)</text>
        <dbReference type="Rhea" id="RHEA:19413"/>
        <dbReference type="Rhea" id="RHEA-COMP:9668"/>
        <dbReference type="Rhea" id="RHEA-COMP:9699"/>
        <dbReference type="ChEBI" id="CHEBI:15378"/>
        <dbReference type="ChEBI" id="CHEBI:30616"/>
        <dbReference type="ChEBI" id="CHEBI:33019"/>
        <dbReference type="ChEBI" id="CHEBI:58095"/>
        <dbReference type="ChEBI" id="CHEBI:78442"/>
        <dbReference type="ChEBI" id="CHEBI:78531"/>
        <dbReference type="ChEBI" id="CHEBI:456215"/>
        <dbReference type="EC" id="6.1.1.20"/>
    </reaction>
</comment>
<name>A0A1W1H8R7_9BACT</name>